<evidence type="ECO:0000313" key="8">
    <source>
        <dbReference type="EMBL" id="CZR53706.1"/>
    </source>
</evidence>
<comment type="subcellular location">
    <subcellularLocation>
        <location evidence="1">Membrane</location>
        <topology evidence="1">Multi-pass membrane protein</topology>
    </subcellularLocation>
</comment>
<feature type="transmembrane region" description="Helical" evidence="6">
    <location>
        <begin position="192"/>
        <end position="212"/>
    </location>
</feature>
<keyword evidence="4 6" id="KW-1133">Transmembrane helix</keyword>
<feature type="domain" description="Major facilitator superfamily (MFS) profile" evidence="7">
    <location>
        <begin position="89"/>
        <end position="503"/>
    </location>
</feature>
<dbReference type="SUPFAM" id="SSF103473">
    <property type="entry name" value="MFS general substrate transporter"/>
    <property type="match status" value="1"/>
</dbReference>
<dbReference type="Pfam" id="PF07690">
    <property type="entry name" value="MFS_1"/>
    <property type="match status" value="1"/>
</dbReference>
<feature type="transmembrane region" description="Helical" evidence="6">
    <location>
        <begin position="390"/>
        <end position="409"/>
    </location>
</feature>
<dbReference type="EMBL" id="FJOG01000004">
    <property type="protein sequence ID" value="CZR53706.1"/>
    <property type="molecule type" value="Genomic_DNA"/>
</dbReference>
<evidence type="ECO:0000256" key="2">
    <source>
        <dbReference type="ARBA" id="ARBA00022448"/>
    </source>
</evidence>
<evidence type="ECO:0000256" key="1">
    <source>
        <dbReference type="ARBA" id="ARBA00004141"/>
    </source>
</evidence>
<dbReference type="GO" id="GO:0022857">
    <property type="term" value="F:transmembrane transporter activity"/>
    <property type="evidence" value="ECO:0007669"/>
    <property type="project" value="InterPro"/>
</dbReference>
<evidence type="ECO:0000256" key="3">
    <source>
        <dbReference type="ARBA" id="ARBA00022692"/>
    </source>
</evidence>
<dbReference type="PANTHER" id="PTHR43791:SF91">
    <property type="entry name" value="MAJOR FACILITATOR SUPERFAMILY (MFS) PROFILE DOMAIN-CONTAINING PROTEIN-RELATED"/>
    <property type="match status" value="1"/>
</dbReference>
<dbReference type="InterPro" id="IPR020846">
    <property type="entry name" value="MFS_dom"/>
</dbReference>
<feature type="transmembrane region" description="Helical" evidence="6">
    <location>
        <begin position="221"/>
        <end position="242"/>
    </location>
</feature>
<sequence length="546" mass="60405">MSSPEISEKIETAPNATDEKAALETTISFDRGADNGKDGLHFVTRGKVISDGEGSDEAITGYDADRMRARALLSYDEEKKLIRRIDWHLMPLMSLMYLLKNLDAANAANARIMDKGTSRNILTQLHMTSNDYNFVTTLYYIPYIIAEAPSNLLVKRVLPSRWQSRIMVTWGTALCCHAAVKNKGGLWTARFFLGLFEAGLWPGMLLQMCYWYRPDELALRILYVTVLGYFSTVIGGVLAFAFNGVTTGGLSGWQWLFLTEGIVTVVVGIVAFFAMPDFPSGARWLTENEKAFIQARLPGNSPRSAEAHFSIREILDVLKDRKIWLFTLCWAFFTIGTTGLTFYQPTVIANLGFTSIARSQLLNIPSAVVSVIVTIIFGLLSDAALVPQPLIPLSFLIAIMACYAVLFTFPNTGMVYAATIIATGVSSSWYTVMWPWRVQTTEKATGSAFAIGFVNSYGQIGGAVGSQIFNSKYAPRYATSFGVTMGMVGFAIIMNLITWSQTYKIDNETRKLKRVRLRAGKTNETVLDDVDIHAGEKTKSESETSA</sequence>
<dbReference type="OrthoDB" id="2985014at2759"/>
<dbReference type="AlphaFoldDB" id="A0A1L7WLR6"/>
<feature type="transmembrane region" description="Helical" evidence="6">
    <location>
        <begin position="448"/>
        <end position="469"/>
    </location>
</feature>
<dbReference type="InterPro" id="IPR036259">
    <property type="entry name" value="MFS_trans_sf"/>
</dbReference>
<dbReference type="Proteomes" id="UP000184330">
    <property type="component" value="Unassembled WGS sequence"/>
</dbReference>
<dbReference type="PROSITE" id="PS50850">
    <property type="entry name" value="MFS"/>
    <property type="match status" value="1"/>
</dbReference>
<keyword evidence="9" id="KW-1185">Reference proteome</keyword>
<evidence type="ECO:0000259" key="7">
    <source>
        <dbReference type="PROSITE" id="PS50850"/>
    </source>
</evidence>
<evidence type="ECO:0000256" key="4">
    <source>
        <dbReference type="ARBA" id="ARBA00022989"/>
    </source>
</evidence>
<feature type="transmembrane region" description="Helical" evidence="6">
    <location>
        <begin position="254"/>
        <end position="275"/>
    </location>
</feature>
<dbReference type="GO" id="GO:0016020">
    <property type="term" value="C:membrane"/>
    <property type="evidence" value="ECO:0007669"/>
    <property type="project" value="UniProtKB-SubCell"/>
</dbReference>
<evidence type="ECO:0000313" key="9">
    <source>
        <dbReference type="Proteomes" id="UP000184330"/>
    </source>
</evidence>
<gene>
    <name evidence="8" type="ORF">PAC_03586</name>
</gene>
<evidence type="ECO:0000256" key="5">
    <source>
        <dbReference type="ARBA" id="ARBA00023136"/>
    </source>
</evidence>
<dbReference type="Gene3D" id="1.20.1250.20">
    <property type="entry name" value="MFS general substrate transporter like domains"/>
    <property type="match status" value="2"/>
</dbReference>
<dbReference type="InterPro" id="IPR011701">
    <property type="entry name" value="MFS"/>
</dbReference>
<organism evidence="8 9">
    <name type="scientific">Phialocephala subalpina</name>
    <dbReference type="NCBI Taxonomy" id="576137"/>
    <lineage>
        <taxon>Eukaryota</taxon>
        <taxon>Fungi</taxon>
        <taxon>Dikarya</taxon>
        <taxon>Ascomycota</taxon>
        <taxon>Pezizomycotina</taxon>
        <taxon>Leotiomycetes</taxon>
        <taxon>Helotiales</taxon>
        <taxon>Mollisiaceae</taxon>
        <taxon>Phialocephala</taxon>
        <taxon>Phialocephala fortinii species complex</taxon>
    </lineage>
</organism>
<protein>
    <submittedName>
        <fullName evidence="8">Related to putative tartrate transporter</fullName>
    </submittedName>
</protein>
<feature type="transmembrane region" description="Helical" evidence="6">
    <location>
        <begin position="364"/>
        <end position="383"/>
    </location>
</feature>
<reference evidence="8 9" key="1">
    <citation type="submission" date="2016-03" db="EMBL/GenBank/DDBJ databases">
        <authorList>
            <person name="Ploux O."/>
        </authorList>
    </citation>
    <scope>NUCLEOTIDE SEQUENCE [LARGE SCALE GENOMIC DNA]</scope>
    <source>
        <strain evidence="8 9">UAMH 11012</strain>
    </source>
</reference>
<dbReference type="PANTHER" id="PTHR43791">
    <property type="entry name" value="PERMEASE-RELATED"/>
    <property type="match status" value="1"/>
</dbReference>
<feature type="transmembrane region" description="Helical" evidence="6">
    <location>
        <begin position="481"/>
        <end position="503"/>
    </location>
</feature>
<keyword evidence="2" id="KW-0813">Transport</keyword>
<feature type="transmembrane region" description="Helical" evidence="6">
    <location>
        <begin position="323"/>
        <end position="344"/>
    </location>
</feature>
<keyword evidence="5 6" id="KW-0472">Membrane</keyword>
<feature type="transmembrane region" description="Helical" evidence="6">
    <location>
        <begin position="415"/>
        <end position="436"/>
    </location>
</feature>
<keyword evidence="3 6" id="KW-0812">Transmembrane</keyword>
<accession>A0A1L7WLR6</accession>
<name>A0A1L7WLR6_9HELO</name>
<proteinExistence type="predicted"/>
<evidence type="ECO:0000256" key="6">
    <source>
        <dbReference type="SAM" id="Phobius"/>
    </source>
</evidence>